<dbReference type="RefSeq" id="WP_004621476.1">
    <property type="nucleotide sequence ID" value="NZ_APMP01000021.1"/>
</dbReference>
<organism evidence="7 8">
    <name type="scientific">Caulobacter vibrioides OR37</name>
    <dbReference type="NCBI Taxonomy" id="1292034"/>
    <lineage>
        <taxon>Bacteria</taxon>
        <taxon>Pseudomonadati</taxon>
        <taxon>Pseudomonadota</taxon>
        <taxon>Alphaproteobacteria</taxon>
        <taxon>Caulobacterales</taxon>
        <taxon>Caulobacteraceae</taxon>
        <taxon>Caulobacter</taxon>
    </lineage>
</organism>
<evidence type="ECO:0000259" key="6">
    <source>
        <dbReference type="SMART" id="SM00752"/>
    </source>
</evidence>
<evidence type="ECO:0000256" key="3">
    <source>
        <dbReference type="ARBA" id="ARBA00022989"/>
    </source>
</evidence>
<dbReference type="eggNOG" id="COG0400">
    <property type="taxonomic scope" value="Bacteria"/>
</dbReference>
<keyword evidence="3 5" id="KW-1133">Transmembrane helix</keyword>
<evidence type="ECO:0000256" key="4">
    <source>
        <dbReference type="ARBA" id="ARBA00023136"/>
    </source>
</evidence>
<feature type="transmembrane region" description="Helical" evidence="5">
    <location>
        <begin position="160"/>
        <end position="179"/>
    </location>
</feature>
<feature type="transmembrane region" description="Helical" evidence="5">
    <location>
        <begin position="105"/>
        <end position="126"/>
    </location>
</feature>
<evidence type="ECO:0000256" key="5">
    <source>
        <dbReference type="SAM" id="Phobius"/>
    </source>
</evidence>
<protein>
    <recommendedName>
        <fullName evidence="6">HTTM-like domain-containing protein</fullName>
    </recommendedName>
</protein>
<proteinExistence type="predicted"/>
<evidence type="ECO:0000256" key="2">
    <source>
        <dbReference type="ARBA" id="ARBA00022692"/>
    </source>
</evidence>
<dbReference type="Pfam" id="PF05090">
    <property type="entry name" value="HTTM"/>
    <property type="match status" value="1"/>
</dbReference>
<dbReference type="SMART" id="SM00752">
    <property type="entry name" value="HTTM"/>
    <property type="match status" value="1"/>
</dbReference>
<keyword evidence="2 5" id="KW-0812">Transmembrane</keyword>
<keyword evidence="8" id="KW-1185">Reference proteome</keyword>
<feature type="transmembrane region" description="Helical" evidence="5">
    <location>
        <begin position="36"/>
        <end position="55"/>
    </location>
</feature>
<dbReference type="AlphaFoldDB" id="R0CXR3"/>
<evidence type="ECO:0000313" key="8">
    <source>
        <dbReference type="Proteomes" id="UP000013063"/>
    </source>
</evidence>
<reference evidence="7 8" key="1">
    <citation type="journal article" date="2013" name="Genome Announc.">
        <title>Draft Genome Sequence for Caulobacter sp. Strain OR37, a Bacterium Tolerant to Heavy Metals.</title>
        <authorList>
            <person name="Utturkar S.M."/>
            <person name="Bollmann A."/>
            <person name="Brzoska R.M."/>
            <person name="Klingeman D.M."/>
            <person name="Epstein S.E."/>
            <person name="Palumbo A.V."/>
            <person name="Brown S.D."/>
        </authorList>
    </citation>
    <scope>NUCLEOTIDE SEQUENCE [LARGE SCALE GENOMIC DNA]</scope>
    <source>
        <strain evidence="7 8">OR37</strain>
    </source>
</reference>
<dbReference type="PATRIC" id="fig|1292034.3.peg.2947"/>
<comment type="caution">
    <text evidence="7">The sequence shown here is derived from an EMBL/GenBank/DDBJ whole genome shotgun (WGS) entry which is preliminary data.</text>
</comment>
<evidence type="ECO:0000256" key="1">
    <source>
        <dbReference type="ARBA" id="ARBA00004127"/>
    </source>
</evidence>
<sequence precursor="true">MITLTGAARLTELMLALALLQQSLEHLRGLRDERMLFAARIALCLLVLAGVARPWPLVGMAGLSLLILQRFQGPYNGGSDRMGLLVLWSLALAELMPSRPLQELFFGYLGAQLMLSYFVSGAVKVVNPDWRSGRALSDVFRFSAYPVSEGLRAWAQRPRVLLVMSWAVMAFELAFPLTLLWRPALIAGLVVAATFHLANACLFGLNRFFWTWLCAYPAILWLQGRVVGA</sequence>
<dbReference type="InterPro" id="IPR053934">
    <property type="entry name" value="HTTM_dom"/>
</dbReference>
<evidence type="ECO:0000313" key="7">
    <source>
        <dbReference type="EMBL" id="ENZ81105.1"/>
    </source>
</evidence>
<gene>
    <name evidence="7" type="ORF">OR37_02966</name>
</gene>
<accession>R0CXR3</accession>
<dbReference type="STRING" id="1292034.OR37_02966"/>
<comment type="subcellular location">
    <subcellularLocation>
        <location evidence="1">Endomembrane system</location>
        <topology evidence="1">Multi-pass membrane protein</topology>
    </subcellularLocation>
</comment>
<feature type="transmembrane region" description="Helical" evidence="5">
    <location>
        <begin position="185"/>
        <end position="205"/>
    </location>
</feature>
<dbReference type="GO" id="GO:0012505">
    <property type="term" value="C:endomembrane system"/>
    <property type="evidence" value="ECO:0007669"/>
    <property type="project" value="UniProtKB-SubCell"/>
</dbReference>
<keyword evidence="4 5" id="KW-0472">Membrane</keyword>
<dbReference type="EMBL" id="APMP01000021">
    <property type="protein sequence ID" value="ENZ81105.1"/>
    <property type="molecule type" value="Genomic_DNA"/>
</dbReference>
<dbReference type="InterPro" id="IPR011020">
    <property type="entry name" value="HTTM-like"/>
</dbReference>
<feature type="domain" description="HTTM-like" evidence="6">
    <location>
        <begin position="1"/>
        <end position="224"/>
    </location>
</feature>
<dbReference type="Proteomes" id="UP000013063">
    <property type="component" value="Unassembled WGS sequence"/>
</dbReference>
<name>R0CXR3_CAUVI</name>